<protein>
    <recommendedName>
        <fullName evidence="7">Large ribosomal subunit protein bL32m</fullName>
    </recommendedName>
    <alternativeName>
        <fullName evidence="8">39S ribosomal protein L32, mitochondrial</fullName>
    </alternativeName>
</protein>
<dbReference type="SUPFAM" id="SSF57829">
    <property type="entry name" value="Zn-binding ribosomal proteins"/>
    <property type="match status" value="1"/>
</dbReference>
<evidence type="ECO:0000256" key="3">
    <source>
        <dbReference type="ARBA" id="ARBA00022946"/>
    </source>
</evidence>
<name>A0A8S1CV86_9INSE</name>
<evidence type="ECO:0000256" key="2">
    <source>
        <dbReference type="ARBA" id="ARBA00008560"/>
    </source>
</evidence>
<comment type="subcellular location">
    <subcellularLocation>
        <location evidence="1">Mitochondrion</location>
    </subcellularLocation>
</comment>
<proteinExistence type="inferred from homology"/>
<evidence type="ECO:0000256" key="8">
    <source>
        <dbReference type="ARBA" id="ARBA00042577"/>
    </source>
</evidence>
<evidence type="ECO:0000256" key="4">
    <source>
        <dbReference type="ARBA" id="ARBA00022980"/>
    </source>
</evidence>
<evidence type="ECO:0000256" key="9">
    <source>
        <dbReference type="ARBA" id="ARBA00045766"/>
    </source>
</evidence>
<dbReference type="EMBL" id="CADEPI010000089">
    <property type="protein sequence ID" value="CAB3373770.1"/>
    <property type="molecule type" value="Genomic_DNA"/>
</dbReference>
<dbReference type="Proteomes" id="UP000494165">
    <property type="component" value="Unassembled WGS sequence"/>
</dbReference>
<keyword evidence="3" id="KW-0809">Transit peptide</keyword>
<comment type="function">
    <text evidence="9">Component of the mitochondrial large ribosomal subunit (mt-LSU). The mitochondrial ribosome (mitoribosome) is a large ribonucleoprotein complex responsible for the synthesis of proteins inside mitochondria.</text>
</comment>
<dbReference type="GO" id="GO:0005762">
    <property type="term" value="C:mitochondrial large ribosomal subunit"/>
    <property type="evidence" value="ECO:0007669"/>
    <property type="project" value="TreeGrafter"/>
</dbReference>
<comment type="caution">
    <text evidence="10">The sequence shown here is derived from an EMBL/GenBank/DDBJ whole genome shotgun (WGS) entry which is preliminary data.</text>
</comment>
<evidence type="ECO:0000256" key="7">
    <source>
        <dbReference type="ARBA" id="ARBA00039935"/>
    </source>
</evidence>
<keyword evidence="11" id="KW-1185">Reference proteome</keyword>
<dbReference type="InterPro" id="IPR051991">
    <property type="entry name" value="Mitoribosomal_protein_bL32"/>
</dbReference>
<keyword evidence="6" id="KW-0687">Ribonucleoprotein</keyword>
<keyword evidence="5" id="KW-0496">Mitochondrion</keyword>
<dbReference type="GO" id="GO:0003735">
    <property type="term" value="F:structural constituent of ribosome"/>
    <property type="evidence" value="ECO:0007669"/>
    <property type="project" value="TreeGrafter"/>
</dbReference>
<dbReference type="GO" id="GO:0006412">
    <property type="term" value="P:translation"/>
    <property type="evidence" value="ECO:0007669"/>
    <property type="project" value="InterPro"/>
</dbReference>
<keyword evidence="4" id="KW-0689">Ribosomal protein</keyword>
<dbReference type="AlphaFoldDB" id="A0A8S1CV86"/>
<sequence>MAVRNAWNSLKHCFNSFEEVLSVSLGLRYPYKPTYQAVLLGENNQQTTALAPQNSDPFGLGDGFLWAVPKHRRTIEKRMRRKFGAANLLRIRPRNDLTVCTRCGHHHEIGILCDHCYKKVQEETKLAQDLVQEKLGLSAVDKEVILLYENEAAPQDAQNKFVVEVPKPRPQWFSRNLLQRTTEVETPKAVAETNQVVKPADMG</sequence>
<evidence type="ECO:0000256" key="6">
    <source>
        <dbReference type="ARBA" id="ARBA00023274"/>
    </source>
</evidence>
<dbReference type="InterPro" id="IPR011332">
    <property type="entry name" value="Ribosomal_zn-bd"/>
</dbReference>
<evidence type="ECO:0000256" key="5">
    <source>
        <dbReference type="ARBA" id="ARBA00023128"/>
    </source>
</evidence>
<comment type="similarity">
    <text evidence="2">Belongs to the bacterial ribosomal protein bL32 family.</text>
</comment>
<evidence type="ECO:0000256" key="1">
    <source>
        <dbReference type="ARBA" id="ARBA00004173"/>
    </source>
</evidence>
<dbReference type="OrthoDB" id="2014905at2759"/>
<gene>
    <name evidence="10" type="ORF">CLODIP_2_CD04589</name>
</gene>
<reference evidence="10 11" key="1">
    <citation type="submission" date="2020-04" db="EMBL/GenBank/DDBJ databases">
        <authorList>
            <person name="Alioto T."/>
            <person name="Alioto T."/>
            <person name="Gomez Garrido J."/>
        </authorList>
    </citation>
    <scope>NUCLEOTIDE SEQUENCE [LARGE SCALE GENOMIC DNA]</scope>
</reference>
<dbReference type="PANTHER" id="PTHR21026:SF2">
    <property type="entry name" value="LARGE RIBOSOMAL SUBUNIT PROTEIN BL32M"/>
    <property type="match status" value="1"/>
</dbReference>
<evidence type="ECO:0000313" key="11">
    <source>
        <dbReference type="Proteomes" id="UP000494165"/>
    </source>
</evidence>
<organism evidence="10 11">
    <name type="scientific">Cloeon dipterum</name>
    <dbReference type="NCBI Taxonomy" id="197152"/>
    <lineage>
        <taxon>Eukaryota</taxon>
        <taxon>Metazoa</taxon>
        <taxon>Ecdysozoa</taxon>
        <taxon>Arthropoda</taxon>
        <taxon>Hexapoda</taxon>
        <taxon>Insecta</taxon>
        <taxon>Pterygota</taxon>
        <taxon>Palaeoptera</taxon>
        <taxon>Ephemeroptera</taxon>
        <taxon>Pisciforma</taxon>
        <taxon>Baetidae</taxon>
        <taxon>Cloeon</taxon>
    </lineage>
</organism>
<evidence type="ECO:0000313" key="10">
    <source>
        <dbReference type="EMBL" id="CAB3373770.1"/>
    </source>
</evidence>
<dbReference type="PANTHER" id="PTHR21026">
    <property type="entry name" value="39S RIBOSOMAL PROTEIN L32, MITOCHONDRIAL"/>
    <property type="match status" value="1"/>
</dbReference>
<accession>A0A8S1CV86</accession>